<dbReference type="GO" id="GO:0003676">
    <property type="term" value="F:nucleic acid binding"/>
    <property type="evidence" value="ECO:0007669"/>
    <property type="project" value="InterPro"/>
</dbReference>
<dbReference type="InterPro" id="IPR039537">
    <property type="entry name" value="Retrotran_Ty1/copia-like"/>
</dbReference>
<proteinExistence type="predicted"/>
<accession>A0A1S3ZWJ1</accession>
<dbReference type="STRING" id="4097.A0A1S3ZWJ1"/>
<dbReference type="PANTHER" id="PTHR42648:SF31">
    <property type="entry name" value="RNA-DIRECTED DNA POLYMERASE"/>
    <property type="match status" value="1"/>
</dbReference>
<reference evidence="2" key="1">
    <citation type="submission" date="2025-08" db="UniProtKB">
        <authorList>
            <consortium name="RefSeq"/>
        </authorList>
    </citation>
    <scope>IDENTIFICATION</scope>
</reference>
<feature type="compositionally biased region" description="Low complexity" evidence="1">
    <location>
        <begin position="1"/>
        <end position="18"/>
    </location>
</feature>
<dbReference type="InterPro" id="IPR036397">
    <property type="entry name" value="RNaseH_sf"/>
</dbReference>
<dbReference type="AlphaFoldDB" id="A0A1S3ZWJ1"/>
<organism evidence="2">
    <name type="scientific">Nicotiana tabacum</name>
    <name type="common">Common tobacco</name>
    <dbReference type="NCBI Taxonomy" id="4097"/>
    <lineage>
        <taxon>Eukaryota</taxon>
        <taxon>Viridiplantae</taxon>
        <taxon>Streptophyta</taxon>
        <taxon>Embryophyta</taxon>
        <taxon>Tracheophyta</taxon>
        <taxon>Spermatophyta</taxon>
        <taxon>Magnoliopsida</taxon>
        <taxon>eudicotyledons</taxon>
        <taxon>Gunneridae</taxon>
        <taxon>Pentapetalae</taxon>
        <taxon>asterids</taxon>
        <taxon>lamiids</taxon>
        <taxon>Solanales</taxon>
        <taxon>Solanaceae</taxon>
        <taxon>Nicotianoideae</taxon>
        <taxon>Nicotianeae</taxon>
        <taxon>Nicotiana</taxon>
    </lineage>
</organism>
<dbReference type="SUPFAM" id="SSF53098">
    <property type="entry name" value="Ribonuclease H-like"/>
    <property type="match status" value="1"/>
</dbReference>
<dbReference type="PANTHER" id="PTHR42648">
    <property type="entry name" value="TRANSPOSASE, PUTATIVE-RELATED"/>
    <property type="match status" value="1"/>
</dbReference>
<evidence type="ECO:0000256" key="1">
    <source>
        <dbReference type="SAM" id="MobiDB-lite"/>
    </source>
</evidence>
<feature type="region of interest" description="Disordered" evidence="1">
    <location>
        <begin position="1"/>
        <end position="21"/>
    </location>
</feature>
<dbReference type="RefSeq" id="XP_016468752.1">
    <property type="nucleotide sequence ID" value="XM_016613266.1"/>
</dbReference>
<gene>
    <name evidence="2" type="primary">LOC107791242</name>
</gene>
<sequence length="232" mass="24995">TAVSPSSAVPHSDSDSSSFNPDAAIPSPYSKVSFPCNICPMARQTRLPFPDSSIHSSKPFQIIHVDTWGPYHTYAYSGSKYFLTIVDDFTRSTWTHLMGSKSNAFPLLKAFVAMLKTQLLVTIQCIRDVVFHEQHFPFSSYFSFPVKSESQLSAVPLPFFPHDCPMPSPSPEVATSPLAPPGPTSTLVPSSPTPPSTSSPPDIDVAVSPSTAVPHSTPDSSSFNPDDTIPAP</sequence>
<feature type="non-terminal residue" evidence="2">
    <location>
        <position position="1"/>
    </location>
</feature>
<dbReference type="OrthoDB" id="1286631at2759"/>
<feature type="compositionally biased region" description="Polar residues" evidence="1">
    <location>
        <begin position="208"/>
        <end position="225"/>
    </location>
</feature>
<dbReference type="Gene3D" id="3.30.420.10">
    <property type="entry name" value="Ribonuclease H-like superfamily/Ribonuclease H"/>
    <property type="match status" value="1"/>
</dbReference>
<dbReference type="KEGG" id="nta:107791242"/>
<evidence type="ECO:0008006" key="3">
    <source>
        <dbReference type="Google" id="ProtNLM"/>
    </source>
</evidence>
<evidence type="ECO:0000313" key="2">
    <source>
        <dbReference type="RefSeq" id="XP_016468752.1"/>
    </source>
</evidence>
<dbReference type="PaxDb" id="4097-A0A1S3ZWJ1"/>
<protein>
    <recommendedName>
        <fullName evidence="3">Integrase catalytic domain-containing protein</fullName>
    </recommendedName>
</protein>
<name>A0A1S3ZWJ1_TOBAC</name>
<feature type="region of interest" description="Disordered" evidence="1">
    <location>
        <begin position="168"/>
        <end position="232"/>
    </location>
</feature>
<dbReference type="InterPro" id="IPR012337">
    <property type="entry name" value="RNaseH-like_sf"/>
</dbReference>